<feature type="domain" description="DUF4246" evidence="1">
    <location>
        <begin position="109"/>
        <end position="512"/>
    </location>
</feature>
<reference evidence="4" key="1">
    <citation type="journal article" date="2014" name="Proc. Natl. Acad. Sci. U.S.A.">
        <title>Extensive sampling of basidiomycete genomes demonstrates inadequacy of the white-rot/brown-rot paradigm for wood decay fungi.</title>
        <authorList>
            <person name="Riley R."/>
            <person name="Salamov A.A."/>
            <person name="Brown D.W."/>
            <person name="Nagy L.G."/>
            <person name="Floudas D."/>
            <person name="Held B.W."/>
            <person name="Levasseur A."/>
            <person name="Lombard V."/>
            <person name="Morin E."/>
            <person name="Otillar R."/>
            <person name="Lindquist E.A."/>
            <person name="Sun H."/>
            <person name="LaButti K.M."/>
            <person name="Schmutz J."/>
            <person name="Jabbour D."/>
            <person name="Luo H."/>
            <person name="Baker S.E."/>
            <person name="Pisabarro A.G."/>
            <person name="Walton J.D."/>
            <person name="Blanchette R.A."/>
            <person name="Henrissat B."/>
            <person name="Martin F."/>
            <person name="Cullen D."/>
            <person name="Hibbett D.S."/>
            <person name="Grigoriev I.V."/>
        </authorList>
    </citation>
    <scope>NUCLEOTIDE SEQUENCE [LARGE SCALE GENOMIC DNA]</scope>
    <source>
        <strain evidence="4">FD-172 SS1</strain>
    </source>
</reference>
<keyword evidence="4" id="KW-1185">Reference proteome</keyword>
<evidence type="ECO:0000313" key="3">
    <source>
        <dbReference type="EMBL" id="KDQ10055.1"/>
    </source>
</evidence>
<dbReference type="InterPro" id="IPR049192">
    <property type="entry name" value="DUF4246_C"/>
</dbReference>
<dbReference type="Proteomes" id="UP000027195">
    <property type="component" value="Unassembled WGS sequence"/>
</dbReference>
<dbReference type="STRING" id="930990.A0A067M5R5"/>
<sequence>MWRHPDLERIEKQDDGWLRWAEREGRFYPLPFVEDKMPFSPHGDNDDIKGEVDLPRTLIELKMNTLSSVLRDKPSWIQKSRDPQIIGKWRKEVHLQQEGLPAEHQLTPSMVDYVLSELAGYAKLFDETTGIEMGCCERIWKSDSLVSTELRNALLKCVARLEDVPEAEKDWHPKSNDKVLDLVHPSLYPLVYGRTRAYNPSDNESLLLTCSEPADMFNSAKYQWLPADFDIDVEGKATLVSPYINNVDRVQHGALYKVIERLVGAAVPMWNRVLSDLRRPLTPPRIQTSLILDSSGYKFEYYGVECIWFDDPIRAYPHEDGQWDNAEYHAWTQAQPKRLPQALAKYDGALDVIKQTVDLSNSRIQVIVKLANIVLTAEKPSYPGGSWHVEGMKNESIVSTFIYYYDEENVTESQLAFRAAVCAPTYHMQDDSMCMGILYGLDRGKTCVQHRGHIFTREGRCIAFPNIYQHQVQPFELADKTKPGHRKIVAFFLIDPTRKIPSTTDVPPQRREDYCDLLMKVPAMHKLPPEIILIICELAEAGFTRKEAEQFRLQLMAERSKAAKRLDTPWKGRFGREMNMCEH</sequence>
<dbReference type="InterPro" id="IPR025340">
    <property type="entry name" value="DUF4246"/>
</dbReference>
<name>A0A067M5R5_BOTB1</name>
<evidence type="ECO:0000259" key="2">
    <source>
        <dbReference type="Pfam" id="PF21666"/>
    </source>
</evidence>
<dbReference type="AlphaFoldDB" id="A0A067M5R5"/>
<gene>
    <name evidence="3" type="ORF">BOTBODRAFT_137152</name>
</gene>
<dbReference type="InterPro" id="IPR049207">
    <property type="entry name" value="DUF4246_N"/>
</dbReference>
<dbReference type="EMBL" id="KL198071">
    <property type="protein sequence ID" value="KDQ10055.1"/>
    <property type="molecule type" value="Genomic_DNA"/>
</dbReference>
<feature type="domain" description="DUF4246" evidence="2">
    <location>
        <begin position="41"/>
        <end position="92"/>
    </location>
</feature>
<dbReference type="OrthoDB" id="415532at2759"/>
<dbReference type="HOGENOM" id="CLU_012066_3_2_1"/>
<accession>A0A067M5R5</accession>
<dbReference type="PANTHER" id="PTHR33119">
    <property type="entry name" value="IFI3P"/>
    <property type="match status" value="1"/>
</dbReference>
<evidence type="ECO:0000313" key="4">
    <source>
        <dbReference type="Proteomes" id="UP000027195"/>
    </source>
</evidence>
<proteinExistence type="predicted"/>
<dbReference type="Pfam" id="PF21666">
    <property type="entry name" value="DUF4246_N"/>
    <property type="match status" value="1"/>
</dbReference>
<dbReference type="Pfam" id="PF14033">
    <property type="entry name" value="DUF4246"/>
    <property type="match status" value="1"/>
</dbReference>
<organism evidence="3 4">
    <name type="scientific">Botryobasidium botryosum (strain FD-172 SS1)</name>
    <dbReference type="NCBI Taxonomy" id="930990"/>
    <lineage>
        <taxon>Eukaryota</taxon>
        <taxon>Fungi</taxon>
        <taxon>Dikarya</taxon>
        <taxon>Basidiomycota</taxon>
        <taxon>Agaricomycotina</taxon>
        <taxon>Agaricomycetes</taxon>
        <taxon>Cantharellales</taxon>
        <taxon>Botryobasidiaceae</taxon>
        <taxon>Botryobasidium</taxon>
    </lineage>
</organism>
<evidence type="ECO:0000259" key="1">
    <source>
        <dbReference type="Pfam" id="PF14033"/>
    </source>
</evidence>
<dbReference type="PANTHER" id="PTHR33119:SF1">
    <property type="entry name" value="FE2OG DIOXYGENASE DOMAIN-CONTAINING PROTEIN"/>
    <property type="match status" value="1"/>
</dbReference>
<protein>
    <submittedName>
        <fullName evidence="3">Uncharacterized protein</fullName>
    </submittedName>
</protein>
<dbReference type="InParanoid" id="A0A067M5R5"/>